<keyword evidence="1" id="KW-0801">TPQ</keyword>
<dbReference type="EMBL" id="BAAAOR010000025">
    <property type="protein sequence ID" value="GAA1527920.1"/>
    <property type="molecule type" value="Genomic_DNA"/>
</dbReference>
<evidence type="ECO:0000256" key="2">
    <source>
        <dbReference type="SAM" id="MobiDB-lite"/>
    </source>
</evidence>
<feature type="domain" description="Copper amine oxidase catalytic" evidence="4">
    <location>
        <begin position="67"/>
        <end position="437"/>
    </location>
</feature>
<dbReference type="PANTHER" id="PTHR10638">
    <property type="entry name" value="COPPER AMINE OXIDASE"/>
    <property type="match status" value="1"/>
</dbReference>
<comment type="PTM">
    <text evidence="1">Topaquinone (TPQ) is generated by copper-dependent autoxidation of a specific tyrosyl residue.</text>
</comment>
<comment type="cofactor">
    <cofactor evidence="1">
        <name>Cu cation</name>
        <dbReference type="ChEBI" id="CHEBI:23378"/>
    </cofactor>
    <text evidence="1">Contains 1 topaquinone per subunit.</text>
</comment>
<dbReference type="InterPro" id="IPR015798">
    <property type="entry name" value="Cu_amine_oxidase_C"/>
</dbReference>
<feature type="region of interest" description="Disordered" evidence="2">
    <location>
        <begin position="31"/>
        <end position="51"/>
    </location>
</feature>
<protein>
    <recommendedName>
        <fullName evidence="1">Amine oxidase</fullName>
        <ecNumber evidence="1">1.4.3.-</ecNumber>
    </recommendedName>
</protein>
<feature type="compositionally biased region" description="Low complexity" evidence="2">
    <location>
        <begin position="31"/>
        <end position="48"/>
    </location>
</feature>
<comment type="caution">
    <text evidence="5">The sequence shown here is derived from an EMBL/GenBank/DDBJ whole genome shotgun (WGS) entry which is preliminary data.</text>
</comment>
<evidence type="ECO:0000256" key="3">
    <source>
        <dbReference type="SAM" id="SignalP"/>
    </source>
</evidence>
<dbReference type="Pfam" id="PF01179">
    <property type="entry name" value="Cu_amine_oxid"/>
    <property type="match status" value="1"/>
</dbReference>
<evidence type="ECO:0000313" key="5">
    <source>
        <dbReference type="EMBL" id="GAA1527920.1"/>
    </source>
</evidence>
<dbReference type="InterPro" id="IPR036460">
    <property type="entry name" value="Cu_amine_oxidase_C_sf"/>
</dbReference>
<evidence type="ECO:0000259" key="4">
    <source>
        <dbReference type="Pfam" id="PF01179"/>
    </source>
</evidence>
<feature type="chain" id="PRO_5046097716" description="Amine oxidase" evidence="3">
    <location>
        <begin position="28"/>
        <end position="665"/>
    </location>
</feature>
<comment type="similarity">
    <text evidence="1">Belongs to the copper/topaquinone oxidase family.</text>
</comment>
<proteinExistence type="inferred from homology"/>
<feature type="signal peptide" evidence="3">
    <location>
        <begin position="1"/>
        <end position="27"/>
    </location>
</feature>
<dbReference type="SUPFAM" id="SSF49998">
    <property type="entry name" value="Amine oxidase catalytic domain"/>
    <property type="match status" value="1"/>
</dbReference>
<accession>A0ABN2AV33</accession>
<keyword evidence="3" id="KW-0732">Signal</keyword>
<sequence length="665" mass="71557">MVERLRRPSRLAALGCSALLAWSGVLAGTAPSGAADPAGSSPGNAGAAEEPDCGTALVTRTLSTGSAWRMCARIHPFKGLVLEDVQFRPATGEREHPGWMRVIGSLYLAQLNVPYDTGQAAFDDITDVGFGDGQLLTQTPETCDGDTLDVEQSFLRGLQLVERTIPGICVRETETGLGWHSQETWAETGDRYVQQGRALEVSSLSKAGWYEYQQRVTLTDQGTITVGLGAAGDLAPGEFFFPTDPDLGWALGKEGAANDDRHAASHWHNAIYRVDFAVDTDDGSGTQRVEQWDYERDPERPARLRGSGTLRAQAFRAEDDTAPTTWWRVVNPASLNGDGHARSYEIVNEGSRDPYRTLTRPEISFTNDHPCQEYASGNLNAGCPNQSVSDYVAAETAPLTDPVAWVSVGYHHIPRDEDQSPMPVHWQSFSLVPRDLLAQQAVTPAERSCDNGLTTGAIGSCAAISAGPPTIAVDRATPASGALLTADTGTWRVTRTTLSYQFLWLRDGAPIFTTGEDGLPTAATGETYRLTDADVGHRITVQVTASAAGVIPGSATSAPLTVPAPSAVLPPSSGAVRIQPKLKLKLKKSRNGRPRLRIVVRGDHGPGEGVVLIRRQGRTIATAVLRGGRVVVRLPRVGKRYRVKVVYPGDQRYLKVTAKARVPRS</sequence>
<keyword evidence="1" id="KW-0560">Oxidoreductase</keyword>
<reference evidence="5 6" key="1">
    <citation type="journal article" date="2019" name="Int. J. Syst. Evol. Microbiol.">
        <title>The Global Catalogue of Microorganisms (GCM) 10K type strain sequencing project: providing services to taxonomists for standard genome sequencing and annotation.</title>
        <authorList>
            <consortium name="The Broad Institute Genomics Platform"/>
            <consortium name="The Broad Institute Genome Sequencing Center for Infectious Disease"/>
            <person name="Wu L."/>
            <person name="Ma J."/>
        </authorList>
    </citation>
    <scope>NUCLEOTIDE SEQUENCE [LARGE SCALE GENOMIC DNA]</scope>
    <source>
        <strain evidence="5 6">JCM 14942</strain>
    </source>
</reference>
<evidence type="ECO:0000313" key="6">
    <source>
        <dbReference type="Proteomes" id="UP001500842"/>
    </source>
</evidence>
<dbReference type="Gene3D" id="2.70.98.20">
    <property type="entry name" value="Copper amine oxidase, catalytic domain"/>
    <property type="match status" value="1"/>
</dbReference>
<dbReference type="Gene3D" id="2.60.40.2700">
    <property type="match status" value="1"/>
</dbReference>
<keyword evidence="6" id="KW-1185">Reference proteome</keyword>
<organism evidence="5 6">
    <name type="scientific">Nocardioides humi</name>
    <dbReference type="NCBI Taxonomy" id="449461"/>
    <lineage>
        <taxon>Bacteria</taxon>
        <taxon>Bacillati</taxon>
        <taxon>Actinomycetota</taxon>
        <taxon>Actinomycetes</taxon>
        <taxon>Propionibacteriales</taxon>
        <taxon>Nocardioidaceae</taxon>
        <taxon>Nocardioides</taxon>
    </lineage>
</organism>
<keyword evidence="1" id="KW-0479">Metal-binding</keyword>
<dbReference type="InterPro" id="IPR000269">
    <property type="entry name" value="Cu_amine_oxidase"/>
</dbReference>
<name>A0ABN2AV33_9ACTN</name>
<evidence type="ECO:0000256" key="1">
    <source>
        <dbReference type="RuleBase" id="RU000672"/>
    </source>
</evidence>
<dbReference type="Proteomes" id="UP001500842">
    <property type="component" value="Unassembled WGS sequence"/>
</dbReference>
<gene>
    <name evidence="5" type="ORF">GCM10009788_34130</name>
</gene>
<dbReference type="EC" id="1.4.3.-" evidence="1"/>
<keyword evidence="1" id="KW-0186">Copper</keyword>
<dbReference type="RefSeq" id="WP_344112835.1">
    <property type="nucleotide sequence ID" value="NZ_BAAAOR010000025.1"/>
</dbReference>